<evidence type="ECO:0000313" key="4">
    <source>
        <dbReference type="Proteomes" id="UP000193884"/>
    </source>
</evidence>
<dbReference type="Proteomes" id="UP000193884">
    <property type="component" value="Unassembled WGS sequence"/>
</dbReference>
<comment type="caution">
    <text evidence="1">The sequence shown here is derived from an EMBL/GenBank/DDBJ whole genome shotgun (WGS) entry which is preliminary data.</text>
</comment>
<name>A0A1X3E1V1_9BRAD</name>
<accession>A0A1X3E1V1</accession>
<proteinExistence type="predicted"/>
<organism evidence="1 3">
    <name type="scientific">Bradyrhizobium canariense</name>
    <dbReference type="NCBI Taxonomy" id="255045"/>
    <lineage>
        <taxon>Bacteria</taxon>
        <taxon>Pseudomonadati</taxon>
        <taxon>Pseudomonadota</taxon>
        <taxon>Alphaproteobacteria</taxon>
        <taxon>Hyphomicrobiales</taxon>
        <taxon>Nitrobacteraceae</taxon>
        <taxon>Bradyrhizobium</taxon>
    </lineage>
</organism>
<reference evidence="3 4" key="1">
    <citation type="submission" date="2017-03" db="EMBL/GenBank/DDBJ databases">
        <title>Whole genome sequences of fourteen strains of Bradyrhizobium canariense and one strain of Bradyrhizobium japonicum isolated from Lupinus (Papilionoideae: Genisteae) species in Algeria.</title>
        <authorList>
            <person name="Crovadore J."/>
            <person name="Chekireb D."/>
            <person name="Brachmann A."/>
            <person name="Chablais R."/>
            <person name="Cochard B."/>
            <person name="Lefort F."/>
        </authorList>
    </citation>
    <scope>NUCLEOTIDE SEQUENCE [LARGE SCALE GENOMIC DNA]</scope>
    <source>
        <strain evidence="1 3">UBMA195</strain>
        <strain evidence="2 4">UBMAN05</strain>
    </source>
</reference>
<evidence type="ECO:0000313" key="3">
    <source>
        <dbReference type="Proteomes" id="UP000193553"/>
    </source>
</evidence>
<protein>
    <submittedName>
        <fullName evidence="1">Uncharacterized protein</fullName>
    </submittedName>
</protein>
<dbReference type="AlphaFoldDB" id="A0A1X3E1V1"/>
<dbReference type="EMBL" id="NAFI01000185">
    <property type="protein sequence ID" value="OSJ04179.1"/>
    <property type="molecule type" value="Genomic_DNA"/>
</dbReference>
<dbReference type="Proteomes" id="UP000193553">
    <property type="component" value="Unassembled WGS sequence"/>
</dbReference>
<dbReference type="OrthoDB" id="8244770at2"/>
<gene>
    <name evidence="2" type="ORF">BST63_26380</name>
    <name evidence="1" type="ORF">BSZ18_29520</name>
</gene>
<evidence type="ECO:0000313" key="2">
    <source>
        <dbReference type="EMBL" id="OSJ24755.1"/>
    </source>
</evidence>
<evidence type="ECO:0000313" key="1">
    <source>
        <dbReference type="EMBL" id="OSJ04179.1"/>
    </source>
</evidence>
<dbReference type="EMBL" id="NAFK01000171">
    <property type="protein sequence ID" value="OSJ24755.1"/>
    <property type="molecule type" value="Genomic_DNA"/>
</dbReference>
<sequence>MKLSDLAKGSSVLLGVIVAGYVSTSYVDQHLATPVKTTSAPTNGLGPSACVDEDGSWKNWPWPNVPALSPKC</sequence>
<keyword evidence="4" id="KW-1185">Reference proteome</keyword>
<dbReference type="RefSeq" id="WP_018454617.1">
    <property type="nucleotide sequence ID" value="NZ_JAFBBN010000001.1"/>
</dbReference>